<organism evidence="2 3">
    <name type="scientific">Petrolisthes cinctipes</name>
    <name type="common">Flat porcelain crab</name>
    <dbReference type="NCBI Taxonomy" id="88211"/>
    <lineage>
        <taxon>Eukaryota</taxon>
        <taxon>Metazoa</taxon>
        <taxon>Ecdysozoa</taxon>
        <taxon>Arthropoda</taxon>
        <taxon>Crustacea</taxon>
        <taxon>Multicrustacea</taxon>
        <taxon>Malacostraca</taxon>
        <taxon>Eumalacostraca</taxon>
        <taxon>Eucarida</taxon>
        <taxon>Decapoda</taxon>
        <taxon>Pleocyemata</taxon>
        <taxon>Anomura</taxon>
        <taxon>Galatheoidea</taxon>
        <taxon>Porcellanidae</taxon>
        <taxon>Petrolisthes</taxon>
    </lineage>
</organism>
<reference evidence="2" key="1">
    <citation type="submission" date="2023-10" db="EMBL/GenBank/DDBJ databases">
        <title>Genome assemblies of two species of porcelain crab, Petrolisthes cinctipes and Petrolisthes manimaculis (Anomura: Porcellanidae).</title>
        <authorList>
            <person name="Angst P."/>
        </authorList>
    </citation>
    <scope>NUCLEOTIDE SEQUENCE</scope>
    <source>
        <strain evidence="2">PB745_01</strain>
        <tissue evidence="2">Gill</tissue>
    </source>
</reference>
<dbReference type="Gene3D" id="3.30.70.1820">
    <property type="entry name" value="L1 transposable element, RRM domain"/>
    <property type="match status" value="1"/>
</dbReference>
<dbReference type="EMBL" id="JAWQEG010000884">
    <property type="protein sequence ID" value="KAK3884435.1"/>
    <property type="molecule type" value="Genomic_DNA"/>
</dbReference>
<dbReference type="PANTHER" id="PTHR37445:SF3">
    <property type="entry name" value="ZINC FINGER PHD-TYPE DOMAIN-CONTAINING PROTEIN"/>
    <property type="match status" value="1"/>
</dbReference>
<keyword evidence="3" id="KW-1185">Reference proteome</keyword>
<accession>A0AAE1G351</accession>
<sequence length="272" mass="31179">MAGRGNQGRSRRGGGPGGGQQQSRGSEERENDTSRPASSVSEPDIHSDSDQEEALLSNPADCGTCKKETMTDENKKMRSELEEWKAKCTAFKTEIVEETTDKVLDVVRDTVISQIQGIVKEEINEKEEREKRQGNLILFNVVESQEEEVQIAKERDEEKCKEIIRSTQTNNVNIVEFKRLGKPNADNSRNKPRPILIVIESFEKKKEILKNARNLKFAKDWTREVGIMKDMTPRERTQHKELMKKLFEKRGNGELGYYVYDGKLLRNKAYAN</sequence>
<dbReference type="AlphaFoldDB" id="A0AAE1G351"/>
<feature type="region of interest" description="Disordered" evidence="1">
    <location>
        <begin position="1"/>
        <end position="76"/>
    </location>
</feature>
<feature type="compositionally biased region" description="Basic and acidic residues" evidence="1">
    <location>
        <begin position="64"/>
        <end position="76"/>
    </location>
</feature>
<dbReference type="PANTHER" id="PTHR37445">
    <property type="entry name" value="PROTEIN CBG24663"/>
    <property type="match status" value="1"/>
</dbReference>
<evidence type="ECO:0000313" key="2">
    <source>
        <dbReference type="EMBL" id="KAK3884435.1"/>
    </source>
</evidence>
<gene>
    <name evidence="2" type="ORF">Pcinc_011272</name>
</gene>
<proteinExistence type="predicted"/>
<comment type="caution">
    <text evidence="2">The sequence shown here is derived from an EMBL/GenBank/DDBJ whole genome shotgun (WGS) entry which is preliminary data.</text>
</comment>
<name>A0AAE1G351_PETCI</name>
<dbReference type="Proteomes" id="UP001286313">
    <property type="component" value="Unassembled WGS sequence"/>
</dbReference>
<evidence type="ECO:0000256" key="1">
    <source>
        <dbReference type="SAM" id="MobiDB-lite"/>
    </source>
</evidence>
<protein>
    <submittedName>
        <fullName evidence="2">Uncharacterized protein</fullName>
    </submittedName>
</protein>
<evidence type="ECO:0000313" key="3">
    <source>
        <dbReference type="Proteomes" id="UP001286313"/>
    </source>
</evidence>